<dbReference type="NCBIfam" id="NF037995">
    <property type="entry name" value="TRAP_S1"/>
    <property type="match status" value="1"/>
</dbReference>
<evidence type="ECO:0000256" key="2">
    <source>
        <dbReference type="SAM" id="SignalP"/>
    </source>
</evidence>
<gene>
    <name evidence="3" type="ORF">G9Q37_10870</name>
</gene>
<evidence type="ECO:0000313" key="3">
    <source>
        <dbReference type="EMBL" id="QIM52614.1"/>
    </source>
</evidence>
<dbReference type="InterPro" id="IPR038404">
    <property type="entry name" value="TRAP_DctP_sf"/>
</dbReference>
<reference evidence="3 4" key="1">
    <citation type="submission" date="2020-03" db="EMBL/GenBank/DDBJ databases">
        <title>Hydrogenophaga sp. nov. isolated from cyanobacterial mat.</title>
        <authorList>
            <person name="Thorat V."/>
            <person name="Kirdat K."/>
            <person name="Tiwarekar B."/>
            <person name="Costa E.D."/>
            <person name="Yadav A."/>
        </authorList>
    </citation>
    <scope>NUCLEOTIDE SEQUENCE [LARGE SCALE GENOMIC DNA]</scope>
    <source>
        <strain evidence="3 4">BA0156</strain>
    </source>
</reference>
<dbReference type="Pfam" id="PF03480">
    <property type="entry name" value="DctP"/>
    <property type="match status" value="1"/>
</dbReference>
<organism evidence="3 4">
    <name type="scientific">Hydrogenophaga crocea</name>
    <dbReference type="NCBI Taxonomy" id="2716225"/>
    <lineage>
        <taxon>Bacteria</taxon>
        <taxon>Pseudomonadati</taxon>
        <taxon>Pseudomonadota</taxon>
        <taxon>Betaproteobacteria</taxon>
        <taxon>Burkholderiales</taxon>
        <taxon>Comamonadaceae</taxon>
        <taxon>Hydrogenophaga</taxon>
    </lineage>
</organism>
<dbReference type="AlphaFoldDB" id="A0A6G8IHE4"/>
<dbReference type="EMBL" id="CP049989">
    <property type="protein sequence ID" value="QIM52614.1"/>
    <property type="molecule type" value="Genomic_DNA"/>
</dbReference>
<dbReference type="InterPro" id="IPR018389">
    <property type="entry name" value="DctP_fam"/>
</dbReference>
<dbReference type="KEGG" id="hcz:G9Q37_10870"/>
<dbReference type="RefSeq" id="WP_166227216.1">
    <property type="nucleotide sequence ID" value="NZ_CP049989.1"/>
</dbReference>
<accession>A0A6G8IHE4</accession>
<dbReference type="Gene3D" id="3.40.190.170">
    <property type="entry name" value="Bacterial extracellular solute-binding protein, family 7"/>
    <property type="match status" value="1"/>
</dbReference>
<dbReference type="GO" id="GO:0055085">
    <property type="term" value="P:transmembrane transport"/>
    <property type="evidence" value="ECO:0007669"/>
    <property type="project" value="InterPro"/>
</dbReference>
<keyword evidence="4" id="KW-1185">Reference proteome</keyword>
<keyword evidence="1 2" id="KW-0732">Signal</keyword>
<dbReference type="CDD" id="cd13665">
    <property type="entry name" value="PBP2_TRAP_Dctp3_4"/>
    <property type="match status" value="1"/>
</dbReference>
<proteinExistence type="predicted"/>
<sequence>MFKTTLFTAAALALGLAAGAAQAQDKAVELNFGHWLPGTHSLSKTGFEPWAKSVEAASKGSIKVMLFPAQQLGKAPDHYDMARDGIAAMTWVSPGYQANRFPIFAASELPFMSARPGPGSAALDAWYRKYAEKEMKDVKYCFAHQHIGTLHSKKPITDPAQIRGMKIRPANGTVASFVTLLGGTNVSVSAPESRDALEKGIADAITFPWDSTLSFGVDKAVKFHNDMRLYSANFVWVMNPAWYGKLSAAQKKVIDDHCSNEWAAKVGAAWGDFEDSGQAKLEKAAGHTIVKLTPAQQEAWHKAAEPLYQRWAQDVQRAGGNADQILGELKRELESRKAN</sequence>
<feature type="chain" id="PRO_5026170299" evidence="2">
    <location>
        <begin position="24"/>
        <end position="339"/>
    </location>
</feature>
<feature type="signal peptide" evidence="2">
    <location>
        <begin position="1"/>
        <end position="23"/>
    </location>
</feature>
<name>A0A6G8IHE4_9BURK</name>
<evidence type="ECO:0000256" key="1">
    <source>
        <dbReference type="ARBA" id="ARBA00022729"/>
    </source>
</evidence>
<dbReference type="Proteomes" id="UP000503162">
    <property type="component" value="Chromosome"/>
</dbReference>
<dbReference type="PANTHER" id="PTHR33376">
    <property type="match status" value="1"/>
</dbReference>
<protein>
    <submittedName>
        <fullName evidence="3">TRAP transporter substrate-binding protein</fullName>
    </submittedName>
</protein>
<dbReference type="PANTHER" id="PTHR33376:SF15">
    <property type="entry name" value="BLL6794 PROTEIN"/>
    <property type="match status" value="1"/>
</dbReference>
<evidence type="ECO:0000313" key="4">
    <source>
        <dbReference type="Proteomes" id="UP000503162"/>
    </source>
</evidence>